<dbReference type="InterPro" id="IPR050267">
    <property type="entry name" value="Anti-sigma-factor_SerPK"/>
</dbReference>
<dbReference type="InterPro" id="IPR036890">
    <property type="entry name" value="HATPase_C_sf"/>
</dbReference>
<dbReference type="GO" id="GO:0005524">
    <property type="term" value="F:ATP binding"/>
    <property type="evidence" value="ECO:0007669"/>
    <property type="project" value="UniProtKB-KW"/>
</dbReference>
<dbReference type="SUPFAM" id="SSF55874">
    <property type="entry name" value="ATPase domain of HSP90 chaperone/DNA topoisomerase II/histidine kinase"/>
    <property type="match status" value="1"/>
</dbReference>
<dbReference type="InterPro" id="IPR003594">
    <property type="entry name" value="HATPase_dom"/>
</dbReference>
<feature type="domain" description="Histidine kinase/HSP90-like ATPase" evidence="2">
    <location>
        <begin position="30"/>
        <end position="138"/>
    </location>
</feature>
<keyword evidence="1" id="KW-0418">Kinase</keyword>
<dbReference type="EMBL" id="CP001798">
    <property type="protein sequence ID" value="ADE13596.1"/>
    <property type="molecule type" value="Genomic_DNA"/>
</dbReference>
<dbReference type="KEGG" id="nhl:Nhal_0406"/>
<dbReference type="Gene3D" id="3.30.565.10">
    <property type="entry name" value="Histidine kinase-like ATPase, C-terminal domain"/>
    <property type="match status" value="1"/>
</dbReference>
<dbReference type="Pfam" id="PF13581">
    <property type="entry name" value="HATPase_c_2"/>
    <property type="match status" value="1"/>
</dbReference>
<evidence type="ECO:0000313" key="3">
    <source>
        <dbReference type="EMBL" id="ADE13596.1"/>
    </source>
</evidence>
<keyword evidence="4" id="KW-1185">Reference proteome</keyword>
<dbReference type="AlphaFoldDB" id="D5BVG8"/>
<evidence type="ECO:0000313" key="4">
    <source>
        <dbReference type="Proteomes" id="UP000001844"/>
    </source>
</evidence>
<dbReference type="PANTHER" id="PTHR35526">
    <property type="entry name" value="ANTI-SIGMA-F FACTOR RSBW-RELATED"/>
    <property type="match status" value="1"/>
</dbReference>
<proteinExistence type="predicted"/>
<dbReference type="OrthoDB" id="9792240at2"/>
<dbReference type="eggNOG" id="COG2172">
    <property type="taxonomic scope" value="Bacteria"/>
</dbReference>
<evidence type="ECO:0000259" key="2">
    <source>
        <dbReference type="Pfam" id="PF13581"/>
    </source>
</evidence>
<sequence>MCNGDIQLDIVVPNKTCYLGFIGEIGEKVAEELDRYSGDRKALAYHLNLALTEALVNAIEHGNTGDSEQTVHVTIQVLPDQLCIKVYDHGQGFDLDRVKTPDLEDPGERGRGIFLIKSIMDSVSYHKINGGNVLEMRKILD</sequence>
<dbReference type="Proteomes" id="UP000001844">
    <property type="component" value="Chromosome"/>
</dbReference>
<keyword evidence="3" id="KW-0067">ATP-binding</keyword>
<dbReference type="GO" id="GO:0004674">
    <property type="term" value="F:protein serine/threonine kinase activity"/>
    <property type="evidence" value="ECO:0007669"/>
    <property type="project" value="UniProtKB-KW"/>
</dbReference>
<dbReference type="STRING" id="472759.Nhal_0406"/>
<dbReference type="CDD" id="cd16936">
    <property type="entry name" value="HATPase_RsbW-like"/>
    <property type="match status" value="1"/>
</dbReference>
<dbReference type="HOGENOM" id="CLU_090336_11_2_6"/>
<dbReference type="RefSeq" id="WP_013031492.1">
    <property type="nucleotide sequence ID" value="NC_013960.1"/>
</dbReference>
<evidence type="ECO:0000256" key="1">
    <source>
        <dbReference type="ARBA" id="ARBA00022527"/>
    </source>
</evidence>
<reference evidence="4" key="1">
    <citation type="submission" date="2010-04" db="EMBL/GenBank/DDBJ databases">
        <title>Complete genome sequence of Nitrosococcus halophilus Nc4, a salt-adapted, aerobic obligate ammonia-oxidizing sulfur purple bacterium.</title>
        <authorList>
            <consortium name="US DOE Joint Genome Institute"/>
            <person name="Campbell M.A."/>
            <person name="Malfatti S.A."/>
            <person name="Chain P.S.G."/>
            <person name="Heidelberg J.F."/>
            <person name="Ward B.B."/>
            <person name="Klotz M.G."/>
        </authorList>
    </citation>
    <scope>NUCLEOTIDE SEQUENCE [LARGE SCALE GENOMIC DNA]</scope>
    <source>
        <strain evidence="4">Nc4</strain>
    </source>
</reference>
<organism evidence="3 4">
    <name type="scientific">Nitrosococcus halophilus (strain Nc4)</name>
    <dbReference type="NCBI Taxonomy" id="472759"/>
    <lineage>
        <taxon>Bacteria</taxon>
        <taxon>Pseudomonadati</taxon>
        <taxon>Pseudomonadota</taxon>
        <taxon>Gammaproteobacteria</taxon>
        <taxon>Chromatiales</taxon>
        <taxon>Chromatiaceae</taxon>
        <taxon>Nitrosococcus</taxon>
    </lineage>
</organism>
<gene>
    <name evidence="3" type="ordered locus">Nhal_0406</name>
</gene>
<accession>D5BVG8</accession>
<name>D5BVG8_NITHN</name>
<keyword evidence="1" id="KW-0723">Serine/threonine-protein kinase</keyword>
<dbReference type="PANTHER" id="PTHR35526:SF3">
    <property type="entry name" value="ANTI-SIGMA-F FACTOR RSBW"/>
    <property type="match status" value="1"/>
</dbReference>
<keyword evidence="1" id="KW-0808">Transferase</keyword>
<protein>
    <submittedName>
        <fullName evidence="3">ATP-binding region ATPase domain protein</fullName>
    </submittedName>
</protein>
<keyword evidence="3" id="KW-0547">Nucleotide-binding</keyword>